<sequence>MNSTTSNNDSRLRSASAFIDFLTKLEYPNVSTLQPEQILWAFESKETRCLLDWLCENIDVENNLIGINEGGLISTELAKIKKDHEGFENEIDILRKRNDHVSNHRDQLKLTLEDLESQLTDLKRINRDLDERNKNVDLLIQQESIKLDVETIALSCALSEVLSERDTHEESGNTKNFIFQCTNDIQDIVKIDQAFSYELERFCESLFPQNIDEIFDQKALRDEIKRLKSLCPKTELKYIEAITRREYMSVYLRTLENDALGIDSFIPDFNSLELRYEQYISDSSIMNQQIKSILTSRIEEYLKNLAELQIENPLLIADYTIQSKYQKSLIDRFNLVNDILLSQYARTQFISKALNLELDDQKAVHKLFSDVTNELEHRRNCVVGQKMLMSATDFVEPKVEKTVVESSDNLLLSMNRLTNLEMFQPRSSLKDLEGQSTPFITYESLKEKIAEINQTRNNLFSRVNEELDAQQEFTKSCEEIEQNLTSILYKDSKTMELLFTPRELSDIQVSLLSIANRLQPKLNQISQIWPRFILKYEIMKTQRKKLILTEESTFSLFPFGGGGRTGSFGGRKDASAPFQEL</sequence>
<organism evidence="1 2">
    <name type="scientific">Scutellospora calospora</name>
    <dbReference type="NCBI Taxonomy" id="85575"/>
    <lineage>
        <taxon>Eukaryota</taxon>
        <taxon>Fungi</taxon>
        <taxon>Fungi incertae sedis</taxon>
        <taxon>Mucoromycota</taxon>
        <taxon>Glomeromycotina</taxon>
        <taxon>Glomeromycetes</taxon>
        <taxon>Diversisporales</taxon>
        <taxon>Gigasporaceae</taxon>
        <taxon>Scutellospora</taxon>
    </lineage>
</organism>
<reference evidence="1" key="1">
    <citation type="submission" date="2021-06" db="EMBL/GenBank/DDBJ databases">
        <authorList>
            <person name="Kallberg Y."/>
            <person name="Tangrot J."/>
            <person name="Rosling A."/>
        </authorList>
    </citation>
    <scope>NUCLEOTIDE SEQUENCE</scope>
    <source>
        <strain evidence="1">AU212A</strain>
    </source>
</reference>
<evidence type="ECO:0000313" key="2">
    <source>
        <dbReference type="Proteomes" id="UP000789860"/>
    </source>
</evidence>
<dbReference type="Proteomes" id="UP000789860">
    <property type="component" value="Unassembled WGS sequence"/>
</dbReference>
<proteinExistence type="predicted"/>
<dbReference type="EMBL" id="CAJVPM010000002">
    <property type="protein sequence ID" value="CAG8433989.1"/>
    <property type="molecule type" value="Genomic_DNA"/>
</dbReference>
<name>A0ACA9JTM1_9GLOM</name>
<keyword evidence="2" id="KW-1185">Reference proteome</keyword>
<protein>
    <submittedName>
        <fullName evidence="1">492_t:CDS:1</fullName>
    </submittedName>
</protein>
<comment type="caution">
    <text evidence="1">The sequence shown here is derived from an EMBL/GenBank/DDBJ whole genome shotgun (WGS) entry which is preliminary data.</text>
</comment>
<accession>A0ACA9JTM1</accession>
<gene>
    <name evidence="1" type="ORF">SCALOS_LOCUS12</name>
</gene>
<evidence type="ECO:0000313" key="1">
    <source>
        <dbReference type="EMBL" id="CAG8433989.1"/>
    </source>
</evidence>